<protein>
    <submittedName>
        <fullName evidence="1">Uncharacterized protein</fullName>
    </submittedName>
</protein>
<dbReference type="EMBL" id="BNCQ01000005">
    <property type="protein sequence ID" value="GIL97911.1"/>
    <property type="molecule type" value="Genomic_DNA"/>
</dbReference>
<gene>
    <name evidence="1" type="ORF">Vretimale_3484</name>
</gene>
<evidence type="ECO:0000313" key="2">
    <source>
        <dbReference type="Proteomes" id="UP000722791"/>
    </source>
</evidence>
<proteinExistence type="predicted"/>
<dbReference type="Proteomes" id="UP000722791">
    <property type="component" value="Unassembled WGS sequence"/>
</dbReference>
<accession>A0A8J4D8V7</accession>
<feature type="non-terminal residue" evidence="1">
    <location>
        <position position="189"/>
    </location>
</feature>
<reference evidence="1" key="1">
    <citation type="journal article" date="2021" name="Proc. Natl. Acad. Sci. U.S.A.">
        <title>Three genomes in the algal genus Volvox reveal the fate of a haploid sex-determining region after a transition to homothallism.</title>
        <authorList>
            <person name="Yamamoto K."/>
            <person name="Hamaji T."/>
            <person name="Kawai-Toyooka H."/>
            <person name="Matsuzaki R."/>
            <person name="Takahashi F."/>
            <person name="Nishimura Y."/>
            <person name="Kawachi M."/>
            <person name="Noguchi H."/>
            <person name="Minakuchi Y."/>
            <person name="Umen J.G."/>
            <person name="Toyoda A."/>
            <person name="Nozaki H."/>
        </authorList>
    </citation>
    <scope>NUCLEOTIDE SEQUENCE</scope>
    <source>
        <strain evidence="1">NIES-3785</strain>
    </source>
</reference>
<comment type="caution">
    <text evidence="1">The sequence shown here is derived from an EMBL/GenBank/DDBJ whole genome shotgun (WGS) entry which is preliminary data.</text>
</comment>
<organism evidence="1 2">
    <name type="scientific">Volvox reticuliferus</name>
    <dbReference type="NCBI Taxonomy" id="1737510"/>
    <lineage>
        <taxon>Eukaryota</taxon>
        <taxon>Viridiplantae</taxon>
        <taxon>Chlorophyta</taxon>
        <taxon>core chlorophytes</taxon>
        <taxon>Chlorophyceae</taxon>
        <taxon>CS clade</taxon>
        <taxon>Chlamydomonadales</taxon>
        <taxon>Volvocaceae</taxon>
        <taxon>Volvox</taxon>
    </lineage>
</organism>
<dbReference type="AlphaFoldDB" id="A0A8J4D8V7"/>
<evidence type="ECO:0000313" key="1">
    <source>
        <dbReference type="EMBL" id="GIL97911.1"/>
    </source>
</evidence>
<name>A0A8J4D8V7_9CHLO</name>
<sequence>MLAVFGSDAVSRNGDIETSGQAAGGQVSNTQAWMERYTRRIKPDDRKWRTKSMRRGMGGLPTSTKFGDEVVSKVLLLARWRCKARKRADDRGVSMAARRPWLASLQQISERSGCVFGAAMEHDGISPHVEMILQVSHAEQDRRLDLAAEQRDKELTPMDVIQQRVQNAMQGVKRWSATGSRTAISEDNG</sequence>